<evidence type="ECO:0000313" key="4">
    <source>
        <dbReference type="Proteomes" id="UP000246464"/>
    </source>
</evidence>
<evidence type="ECO:0000256" key="1">
    <source>
        <dbReference type="SAM" id="MobiDB-lite"/>
    </source>
</evidence>
<name>A0A2U9B0Q1_SCOMX</name>
<dbReference type="EMBL" id="CP026244">
    <property type="protein sequence ID" value="AWO97524.1"/>
    <property type="molecule type" value="Genomic_DNA"/>
</dbReference>
<dbReference type="GO" id="GO:0033617">
    <property type="term" value="P:mitochondrial respiratory chain complex IV assembly"/>
    <property type="evidence" value="ECO:0007669"/>
    <property type="project" value="InterPro"/>
</dbReference>
<reference evidence="3 4" key="1">
    <citation type="submission" date="2017-12" db="EMBL/GenBank/DDBJ databases">
        <title>Integrating genomic resources of turbot (Scophthalmus maximus) in depth evaluation of genetic and physical mapping variation across individuals.</title>
        <authorList>
            <person name="Martinez P."/>
        </authorList>
    </citation>
    <scope>NUCLEOTIDE SEQUENCE [LARGE SCALE GENOMIC DNA]</scope>
</reference>
<gene>
    <name evidence="3" type="ORF">SMAX5B_003759</name>
</gene>
<dbReference type="Pfam" id="PF15061">
    <property type="entry name" value="MITRAC7_Phoenixin"/>
    <property type="match status" value="1"/>
</dbReference>
<evidence type="ECO:0000256" key="2">
    <source>
        <dbReference type="SAM" id="Phobius"/>
    </source>
</evidence>
<organism evidence="3 4">
    <name type="scientific">Scophthalmus maximus</name>
    <name type="common">Turbot</name>
    <name type="synonym">Psetta maxima</name>
    <dbReference type="NCBI Taxonomy" id="52904"/>
    <lineage>
        <taxon>Eukaryota</taxon>
        <taxon>Metazoa</taxon>
        <taxon>Chordata</taxon>
        <taxon>Craniata</taxon>
        <taxon>Vertebrata</taxon>
        <taxon>Euteleostomi</taxon>
        <taxon>Actinopterygii</taxon>
        <taxon>Neopterygii</taxon>
        <taxon>Teleostei</taxon>
        <taxon>Neoteleostei</taxon>
        <taxon>Acanthomorphata</taxon>
        <taxon>Carangaria</taxon>
        <taxon>Pleuronectiformes</taxon>
        <taxon>Pleuronectoidei</taxon>
        <taxon>Scophthalmidae</taxon>
        <taxon>Scophthalmus</taxon>
    </lineage>
</organism>
<sequence>MSKNTRMALVFGGFVAAVGAAFYPIFFYPLSHKDEYSPTDEPGRNQPGRDPTCGCEDLV</sequence>
<keyword evidence="4" id="KW-1185">Reference proteome</keyword>
<keyword evidence="2" id="KW-1133">Transmembrane helix</keyword>
<protein>
    <submittedName>
        <fullName evidence="3">Putative small integral membrane protein 20-like isoform 2</fullName>
    </submittedName>
</protein>
<keyword evidence="2" id="KW-0472">Membrane</keyword>
<dbReference type="AlphaFoldDB" id="A0A2U9B0Q1"/>
<feature type="transmembrane region" description="Helical" evidence="2">
    <location>
        <begin position="7"/>
        <end position="28"/>
    </location>
</feature>
<keyword evidence="2" id="KW-0812">Transmembrane</keyword>
<dbReference type="Proteomes" id="UP000246464">
    <property type="component" value="Chromosome 2"/>
</dbReference>
<evidence type="ECO:0000313" key="3">
    <source>
        <dbReference type="EMBL" id="AWO97524.1"/>
    </source>
</evidence>
<dbReference type="PANTHER" id="PTHR34923:SF1">
    <property type="entry name" value="SMALL INTEGRAL MEMBRANE PROTEIN 20"/>
    <property type="match status" value="1"/>
</dbReference>
<dbReference type="InterPro" id="IPR027917">
    <property type="entry name" value="MITRAC7/Phoenixin"/>
</dbReference>
<accession>A0A2U9B0Q1</accession>
<dbReference type="PANTHER" id="PTHR34923">
    <property type="entry name" value="SMALL INTEGRAL MEMBRANE PROTEIN 20"/>
    <property type="match status" value="1"/>
</dbReference>
<proteinExistence type="predicted"/>
<dbReference type="GO" id="GO:0005743">
    <property type="term" value="C:mitochondrial inner membrane"/>
    <property type="evidence" value="ECO:0007669"/>
    <property type="project" value="TreeGrafter"/>
</dbReference>
<feature type="region of interest" description="Disordered" evidence="1">
    <location>
        <begin position="33"/>
        <end position="59"/>
    </location>
</feature>